<feature type="transmembrane region" description="Helical" evidence="2">
    <location>
        <begin position="672"/>
        <end position="690"/>
    </location>
</feature>
<protein>
    <submittedName>
        <fullName evidence="3">Uncharacterized protein</fullName>
    </submittedName>
</protein>
<gene>
    <name evidence="3" type="ORF">H9657_10755</name>
</gene>
<feature type="compositionally biased region" description="Low complexity" evidence="1">
    <location>
        <begin position="44"/>
        <end position="55"/>
    </location>
</feature>
<feature type="region of interest" description="Disordered" evidence="1">
    <location>
        <begin position="44"/>
        <end position="63"/>
    </location>
</feature>
<reference evidence="3 4" key="1">
    <citation type="submission" date="2020-08" db="EMBL/GenBank/DDBJ databases">
        <title>A Genomic Blueprint of the Chicken Gut Microbiome.</title>
        <authorList>
            <person name="Gilroy R."/>
            <person name="Ravi A."/>
            <person name="Getino M."/>
            <person name="Pursley I."/>
            <person name="Horton D.L."/>
            <person name="Alikhan N.-F."/>
            <person name="Baker D."/>
            <person name="Gharbi K."/>
            <person name="Hall N."/>
            <person name="Watson M."/>
            <person name="Adriaenssens E.M."/>
            <person name="Foster-Nyarko E."/>
            <person name="Jarju S."/>
            <person name="Secka A."/>
            <person name="Antonio M."/>
            <person name="Oren A."/>
            <person name="Chaudhuri R."/>
            <person name="La Ragione R.M."/>
            <person name="Hildebrand F."/>
            <person name="Pallen M.J."/>
        </authorList>
    </citation>
    <scope>NUCLEOTIDE SEQUENCE [LARGE SCALE GENOMIC DNA]</scope>
    <source>
        <strain evidence="3 4">Sa3CUA2</strain>
    </source>
</reference>
<evidence type="ECO:0000313" key="3">
    <source>
        <dbReference type="EMBL" id="MBD7918751.1"/>
    </source>
</evidence>
<keyword evidence="4" id="KW-1185">Reference proteome</keyword>
<dbReference type="EMBL" id="JACSQV010000008">
    <property type="protein sequence ID" value="MBD7918751.1"/>
    <property type="molecule type" value="Genomic_DNA"/>
</dbReference>
<accession>A0ABR8QEF6</accession>
<dbReference type="Proteomes" id="UP000604241">
    <property type="component" value="Unassembled WGS sequence"/>
</dbReference>
<dbReference type="Pfam" id="PF19516">
    <property type="entry name" value="DUF6049"/>
    <property type="match status" value="1"/>
</dbReference>
<comment type="caution">
    <text evidence="3">The sequence shown here is derived from an EMBL/GenBank/DDBJ whole genome shotgun (WGS) entry which is preliminary data.</text>
</comment>
<evidence type="ECO:0000256" key="1">
    <source>
        <dbReference type="SAM" id="MobiDB-lite"/>
    </source>
</evidence>
<name>A0ABR8QEF6_9CELL</name>
<keyword evidence="2" id="KW-0812">Transmembrane</keyword>
<organism evidence="3 4">
    <name type="scientific">Cellulomonas avistercoris</name>
    <dbReference type="NCBI Taxonomy" id="2762242"/>
    <lineage>
        <taxon>Bacteria</taxon>
        <taxon>Bacillati</taxon>
        <taxon>Actinomycetota</taxon>
        <taxon>Actinomycetes</taxon>
        <taxon>Micrococcales</taxon>
        <taxon>Cellulomonadaceae</taxon>
        <taxon>Cellulomonas</taxon>
    </lineage>
</organism>
<keyword evidence="2" id="KW-0472">Membrane</keyword>
<dbReference type="InterPro" id="IPR046112">
    <property type="entry name" value="DUF6049"/>
</dbReference>
<keyword evidence="2" id="KW-1133">Transmembrane helix</keyword>
<proteinExistence type="predicted"/>
<dbReference type="RefSeq" id="WP_191783217.1">
    <property type="nucleotide sequence ID" value="NZ_JACSQV010000008.1"/>
</dbReference>
<evidence type="ECO:0000256" key="2">
    <source>
        <dbReference type="SAM" id="Phobius"/>
    </source>
</evidence>
<sequence>MGARVRGPVTPRRSVSPRRAASSVLLAALVTLLGLGALVAPAASAAPAPSSLTTPAPAPTRDDALPVRVQITEVSPAVLRPGEDLVVTARLTNTSAEEVVDPRVLVHLERIRPGSRADLQVWLDEPVTGQRVGNRVAQATTEAALAPGASVDVTVTAPADSIGLLDRPDTWGARGLAVQAVAGGQRVGLQRSFVLWATESDDVPQARVSVLAPVVGPAAVPADLDVTAPGPTLGELVQPGGRLDSMLAIARTSPDVALMVDPAVLASARAGTDATAAWAGDLAAVAVGRDVVALPWSDPDLTALAHAAAPGLLDVAVQTSATAVTTAVDGGRPLSARTDVLWAPGPVTDQSTIDLAAQSGASVLVLSPDDLPEDVEAAGARSELTSSAGTIAGLVPDATLTTLLADPAELVPDPTDATVVQRVLAELSVLARSSDQGLQHVLIALPRDADPDAELVEAVLAAVQGAPWSRTAPLTALLGARGATDEADAPPATVDVPAALAPAQVDRLVAARDATVAFATVTEDAGPLLAGVDAAVLAPLATAWREEPTVRAGLVDAVVEAVDARRVGLTLARTSAQYLVSANNTVRFSVRNDLPADAAVRVQTKPRKACLRTEPSETVVVPADGEEVVPVAVHAIANCEVVVEAVLTSADGTPLAEPVTFVVRASPTIESVGTAVVGVLLAVGLVLGVGRTVRRGQSARRGARLVHDDAGTRPLPVLGGTPEGDDA</sequence>
<evidence type="ECO:0000313" key="4">
    <source>
        <dbReference type="Proteomes" id="UP000604241"/>
    </source>
</evidence>